<feature type="compositionally biased region" description="Low complexity" evidence="1">
    <location>
        <begin position="587"/>
        <end position="601"/>
    </location>
</feature>
<feature type="compositionally biased region" description="Low complexity" evidence="1">
    <location>
        <begin position="554"/>
        <end position="565"/>
    </location>
</feature>
<feature type="region of interest" description="Disordered" evidence="1">
    <location>
        <begin position="533"/>
        <end position="644"/>
    </location>
</feature>
<sequence>MLQLESLPTELLLHILLYLPVQTLSALRQTSRFWNNFFVVNESSIYHKAALLHDFVTTVDVSLHDAKDIHKGFSMNDVVTWKDYCRKCLRLHLNWLGLGHTTMSAYGRTTDSAHRFKVDETAGIIIITTAVGELRVSDLHTDKALWSLANGYVRPYAHCEYDNGYLIFDRYDGHKEVWRLCASTNSTDPVILEGAQPDDAQFRASERAASRHAATYPHGHFTPWALLKPPEPATAYHFVYPTLVVAGLHSAFLWDIPSARLIETIRDVQGLYDGDEPLGQINYVELNERHVFICGWNELRVFARGGGALVLRVPSKQNPLANTRIVLDKTAGDPRQEPSAVQPVHAHIVHELFPTPFDQMFEAVHVSPSGRELVAMLSNSRLLFIQDFQRVVKGEIAFQDAVLELEITRLLPQTGSILVRDAVSVYLALDHGRVGIVTSNGVFVITLDFTRHAFPGLRSESIPSKLGTIHDRSDMPPSASFPNMALSVVPHVGFYAFGINEAGLRDVSCLQMTESRLYMTWYDLGLPQVHEDRQKEDSKAAMMTTAQTEDTPADDSAVAPDAPGWGLPPGPGGASSEDGVGESSGWGDPAPSDAPAAGSSSLNISDINEPSGWGEVSAPGGSAEWNSHTEGEDPAGEFSGWGDADIVDNMEAAMAPATVGGIGDDDDWEYEAEDEDMEDEWEWDQTDDDYDSDDEEPDGPSLRKIVVRVDCSPR</sequence>
<dbReference type="EMBL" id="KV722417">
    <property type="protein sequence ID" value="OCH89884.1"/>
    <property type="molecule type" value="Genomic_DNA"/>
</dbReference>
<dbReference type="Proteomes" id="UP000250043">
    <property type="component" value="Unassembled WGS sequence"/>
</dbReference>
<feature type="domain" description="F-box" evidence="3">
    <location>
        <begin position="1"/>
        <end position="49"/>
    </location>
</feature>
<dbReference type="InterPro" id="IPR001810">
    <property type="entry name" value="F-box_dom"/>
</dbReference>
<feature type="signal peptide" evidence="2">
    <location>
        <begin position="1"/>
        <end position="25"/>
    </location>
</feature>
<keyword evidence="5" id="KW-1185">Reference proteome</keyword>
<feature type="region of interest" description="Disordered" evidence="1">
    <location>
        <begin position="672"/>
        <end position="703"/>
    </location>
</feature>
<dbReference type="PROSITE" id="PS50181">
    <property type="entry name" value="FBOX"/>
    <property type="match status" value="1"/>
</dbReference>
<accession>A0A8E2AVC5</accession>
<evidence type="ECO:0000259" key="3">
    <source>
        <dbReference type="PROSITE" id="PS50181"/>
    </source>
</evidence>
<dbReference type="AlphaFoldDB" id="A0A8E2AVC5"/>
<dbReference type="OrthoDB" id="550575at2759"/>
<dbReference type="InterPro" id="IPR036047">
    <property type="entry name" value="F-box-like_dom_sf"/>
</dbReference>
<organism evidence="4 5">
    <name type="scientific">Obba rivulosa</name>
    <dbReference type="NCBI Taxonomy" id="1052685"/>
    <lineage>
        <taxon>Eukaryota</taxon>
        <taxon>Fungi</taxon>
        <taxon>Dikarya</taxon>
        <taxon>Basidiomycota</taxon>
        <taxon>Agaricomycotina</taxon>
        <taxon>Agaricomycetes</taxon>
        <taxon>Polyporales</taxon>
        <taxon>Gelatoporiaceae</taxon>
        <taxon>Obba</taxon>
    </lineage>
</organism>
<evidence type="ECO:0000313" key="4">
    <source>
        <dbReference type="EMBL" id="OCH89884.1"/>
    </source>
</evidence>
<evidence type="ECO:0000256" key="2">
    <source>
        <dbReference type="SAM" id="SignalP"/>
    </source>
</evidence>
<keyword evidence="2" id="KW-0732">Signal</keyword>
<feature type="compositionally biased region" description="Acidic residues" evidence="1">
    <location>
        <begin position="672"/>
        <end position="698"/>
    </location>
</feature>
<dbReference type="SMART" id="SM00256">
    <property type="entry name" value="FBOX"/>
    <property type="match status" value="1"/>
</dbReference>
<gene>
    <name evidence="4" type="ORF">OBBRIDRAFT_888117</name>
</gene>
<protein>
    <recommendedName>
        <fullName evidence="3">F-box domain-containing protein</fullName>
    </recommendedName>
</protein>
<reference evidence="4 5" key="1">
    <citation type="submission" date="2016-07" db="EMBL/GenBank/DDBJ databases">
        <title>Draft genome of the white-rot fungus Obba rivulosa 3A-2.</title>
        <authorList>
            <consortium name="DOE Joint Genome Institute"/>
            <person name="Miettinen O."/>
            <person name="Riley R."/>
            <person name="Acob R."/>
            <person name="Barry K."/>
            <person name="Cullen D."/>
            <person name="De Vries R."/>
            <person name="Hainaut M."/>
            <person name="Hatakka A."/>
            <person name="Henrissat B."/>
            <person name="Hilden K."/>
            <person name="Kuo R."/>
            <person name="Labutti K."/>
            <person name="Lipzen A."/>
            <person name="Makela M.R."/>
            <person name="Sandor L."/>
            <person name="Spatafora J.W."/>
            <person name="Grigoriev I.V."/>
            <person name="Hibbett D.S."/>
        </authorList>
    </citation>
    <scope>NUCLEOTIDE SEQUENCE [LARGE SCALE GENOMIC DNA]</scope>
    <source>
        <strain evidence="4 5">3A-2</strain>
    </source>
</reference>
<evidence type="ECO:0000313" key="5">
    <source>
        <dbReference type="Proteomes" id="UP000250043"/>
    </source>
</evidence>
<dbReference type="Pfam" id="PF12937">
    <property type="entry name" value="F-box-like"/>
    <property type="match status" value="1"/>
</dbReference>
<feature type="chain" id="PRO_5034072680" description="F-box domain-containing protein" evidence="2">
    <location>
        <begin position="26"/>
        <end position="714"/>
    </location>
</feature>
<evidence type="ECO:0000256" key="1">
    <source>
        <dbReference type="SAM" id="MobiDB-lite"/>
    </source>
</evidence>
<dbReference type="SUPFAM" id="SSF81383">
    <property type="entry name" value="F-box domain"/>
    <property type="match status" value="1"/>
</dbReference>
<proteinExistence type="predicted"/>
<dbReference type="Gene3D" id="1.20.1280.50">
    <property type="match status" value="1"/>
</dbReference>
<name>A0A8E2AVC5_9APHY</name>